<dbReference type="PROSITE" id="PS00108">
    <property type="entry name" value="PROTEIN_KINASE_ST"/>
    <property type="match status" value="1"/>
</dbReference>
<gene>
    <name evidence="23" type="ORF">URODEC1_LOCUS56775</name>
</gene>
<evidence type="ECO:0000256" key="5">
    <source>
        <dbReference type="ARBA" id="ARBA00022527"/>
    </source>
</evidence>
<evidence type="ECO:0000256" key="7">
    <source>
        <dbReference type="ARBA" id="ARBA00022614"/>
    </source>
</evidence>
<keyword evidence="16" id="KW-0472">Membrane</keyword>
<keyword evidence="12 21" id="KW-0547">Nucleotide-binding</keyword>
<dbReference type="InterPro" id="IPR032675">
    <property type="entry name" value="LRR_dom_sf"/>
</dbReference>
<dbReference type="Pfam" id="PF07714">
    <property type="entry name" value="PK_Tyr_Ser-Thr"/>
    <property type="match status" value="1"/>
</dbReference>
<keyword evidence="4" id="KW-1003">Cell membrane</keyword>
<dbReference type="InterPro" id="IPR008271">
    <property type="entry name" value="Ser/Thr_kinase_AS"/>
</dbReference>
<evidence type="ECO:0000256" key="3">
    <source>
        <dbReference type="ARBA" id="ARBA00012513"/>
    </source>
</evidence>
<dbReference type="FunFam" id="3.30.200.20:FF:000661">
    <property type="entry name" value="Serine-threonine protein kinase plant-type"/>
    <property type="match status" value="1"/>
</dbReference>
<dbReference type="FunFam" id="3.80.10.10:FF:000041">
    <property type="entry name" value="LRR receptor-like serine/threonine-protein kinase ERECTA"/>
    <property type="match status" value="1"/>
</dbReference>
<dbReference type="Gene3D" id="3.80.10.10">
    <property type="entry name" value="Ribonuclease Inhibitor"/>
    <property type="match status" value="3"/>
</dbReference>
<accession>A0ABC9ATS3</accession>
<dbReference type="PANTHER" id="PTHR48053">
    <property type="entry name" value="LEUCINE RICH REPEAT FAMILY PROTEIN, EXPRESSED"/>
    <property type="match status" value="1"/>
</dbReference>
<feature type="binding site" evidence="21">
    <location>
        <position position="872"/>
    </location>
    <ligand>
        <name>ATP</name>
        <dbReference type="ChEBI" id="CHEBI:30616"/>
    </ligand>
</feature>
<keyword evidence="9" id="KW-0812">Transmembrane</keyword>
<keyword evidence="15" id="KW-1133">Transmembrane helix</keyword>
<evidence type="ECO:0000256" key="16">
    <source>
        <dbReference type="ARBA" id="ARBA00023136"/>
    </source>
</evidence>
<evidence type="ECO:0000256" key="18">
    <source>
        <dbReference type="ARBA" id="ARBA00023180"/>
    </source>
</evidence>
<dbReference type="GO" id="GO:0051606">
    <property type="term" value="P:detection of stimulus"/>
    <property type="evidence" value="ECO:0007669"/>
    <property type="project" value="UniProtKB-ARBA"/>
</dbReference>
<dbReference type="PANTHER" id="PTHR48053:SF47">
    <property type="entry name" value="RECEPTOR KINASE-LIKE PROTEIN XA21"/>
    <property type="match status" value="1"/>
</dbReference>
<evidence type="ECO:0000256" key="20">
    <source>
        <dbReference type="ARBA" id="ARBA00048679"/>
    </source>
</evidence>
<comment type="subcellular location">
    <subcellularLocation>
        <location evidence="1">Cell membrane</location>
        <topology evidence="1">Single-pass type I membrane protein</topology>
    </subcellularLocation>
</comment>
<evidence type="ECO:0000256" key="2">
    <source>
        <dbReference type="ARBA" id="ARBA00008684"/>
    </source>
</evidence>
<comment type="catalytic activity">
    <reaction evidence="19">
        <text>L-threonyl-[protein] + ATP = O-phospho-L-threonyl-[protein] + ADP + H(+)</text>
        <dbReference type="Rhea" id="RHEA:46608"/>
        <dbReference type="Rhea" id="RHEA-COMP:11060"/>
        <dbReference type="Rhea" id="RHEA-COMP:11605"/>
        <dbReference type="ChEBI" id="CHEBI:15378"/>
        <dbReference type="ChEBI" id="CHEBI:30013"/>
        <dbReference type="ChEBI" id="CHEBI:30616"/>
        <dbReference type="ChEBI" id="CHEBI:61977"/>
        <dbReference type="ChEBI" id="CHEBI:456216"/>
        <dbReference type="EC" id="2.7.11.1"/>
    </reaction>
</comment>
<dbReference type="SUPFAM" id="SSF56112">
    <property type="entry name" value="Protein kinase-like (PK-like)"/>
    <property type="match status" value="1"/>
</dbReference>
<keyword evidence="11" id="KW-0677">Repeat</keyword>
<dbReference type="GO" id="GO:0004674">
    <property type="term" value="F:protein serine/threonine kinase activity"/>
    <property type="evidence" value="ECO:0007669"/>
    <property type="project" value="UniProtKB-KW"/>
</dbReference>
<dbReference type="EMBL" id="OZ075132">
    <property type="protein sequence ID" value="CAL4982780.1"/>
    <property type="molecule type" value="Genomic_DNA"/>
</dbReference>
<comment type="similarity">
    <text evidence="2">Belongs to the protein kinase superfamily. Ser/Thr protein kinase family.</text>
</comment>
<dbReference type="InterPro" id="IPR051716">
    <property type="entry name" value="Plant_RL_S/T_kinase"/>
</dbReference>
<evidence type="ECO:0000256" key="10">
    <source>
        <dbReference type="ARBA" id="ARBA00022729"/>
    </source>
</evidence>
<evidence type="ECO:0000256" key="17">
    <source>
        <dbReference type="ARBA" id="ARBA00023170"/>
    </source>
</evidence>
<dbReference type="InterPro" id="IPR011009">
    <property type="entry name" value="Kinase-like_dom_sf"/>
</dbReference>
<keyword evidence="7" id="KW-0433">Leucine-rich repeat</keyword>
<dbReference type="GO" id="GO:0005524">
    <property type="term" value="F:ATP binding"/>
    <property type="evidence" value="ECO:0007669"/>
    <property type="project" value="UniProtKB-UniRule"/>
</dbReference>
<evidence type="ECO:0000259" key="22">
    <source>
        <dbReference type="PROSITE" id="PS50011"/>
    </source>
</evidence>
<dbReference type="Pfam" id="PF13855">
    <property type="entry name" value="LRR_8"/>
    <property type="match status" value="4"/>
</dbReference>
<dbReference type="PROSITE" id="PS50011">
    <property type="entry name" value="PROTEIN_KINASE_DOM"/>
    <property type="match status" value="1"/>
</dbReference>
<dbReference type="CDD" id="cd14066">
    <property type="entry name" value="STKc_IRAK"/>
    <property type="match status" value="1"/>
</dbReference>
<dbReference type="Pfam" id="PF00560">
    <property type="entry name" value="LRR_1"/>
    <property type="match status" value="5"/>
</dbReference>
<evidence type="ECO:0000256" key="6">
    <source>
        <dbReference type="ARBA" id="ARBA00022553"/>
    </source>
</evidence>
<dbReference type="PROSITE" id="PS00107">
    <property type="entry name" value="PROTEIN_KINASE_ATP"/>
    <property type="match status" value="1"/>
</dbReference>
<evidence type="ECO:0000256" key="15">
    <source>
        <dbReference type="ARBA" id="ARBA00022989"/>
    </source>
</evidence>
<dbReference type="FunFam" id="3.80.10.10:FF:000101">
    <property type="entry name" value="LRR receptor-like serine/threonine-protein kinase ERECTA"/>
    <property type="match status" value="1"/>
</dbReference>
<dbReference type="SUPFAM" id="SSF52058">
    <property type="entry name" value="L domain-like"/>
    <property type="match status" value="2"/>
</dbReference>
<keyword evidence="24" id="KW-1185">Reference proteome</keyword>
<organism evidence="23 24">
    <name type="scientific">Urochloa decumbens</name>
    <dbReference type="NCBI Taxonomy" id="240449"/>
    <lineage>
        <taxon>Eukaryota</taxon>
        <taxon>Viridiplantae</taxon>
        <taxon>Streptophyta</taxon>
        <taxon>Embryophyta</taxon>
        <taxon>Tracheophyta</taxon>
        <taxon>Spermatophyta</taxon>
        <taxon>Magnoliopsida</taxon>
        <taxon>Liliopsida</taxon>
        <taxon>Poales</taxon>
        <taxon>Poaceae</taxon>
        <taxon>PACMAD clade</taxon>
        <taxon>Panicoideae</taxon>
        <taxon>Panicodae</taxon>
        <taxon>Paniceae</taxon>
        <taxon>Melinidinae</taxon>
        <taxon>Urochloa</taxon>
    </lineage>
</organism>
<dbReference type="InterPro" id="IPR003591">
    <property type="entry name" value="Leu-rich_rpt_typical-subtyp"/>
</dbReference>
<sequence>MFTVAAQQGSDRFVSLRAHKYNSFTNEINTEASTPMAAPSYPVALASLAIFLLALLSGVFSSSPSPSATNINGSRTDLDALLAFKAQLSDPLGVLANSWTTNTSFCSWIGVSCSRRRLRVTALSLPDVPLQGELTPHLGNLSFLSVLNLSNTYLTGSIPAHLDRLCRLRILDLYGNSLSGTIPNTLRNLTRLEFLRLSNNTLSGQIPPHLLHNMRNLQLFSLAKNELSGNIPLYLFNNTPSLKHINLGNNSISGTIPHSVGSLPMLEFLSLQYNQLAGTVPPTIYNMSSLQVISLLSNSFSGLIPNNNQSFNLPMLQFISLDKNNFVGQIPSGLAACEYLQTISLSGNYFVDVVPTWLAQLPNLERLNLEGNQITGYIPAVLSNLTRLTLLGLAFCNLTGQIPTEVGLMRELSTLHLSHNLLTGPLPVSLGNLSKLSMLGSSSNLLSGSVPVSLGNIRALENLNLHGNKLRGSLDFLSNLANCRQLQNLDLNSNSFTGGLPDHVGNLSAQLIQFNIFQNKLTGRVPSALSNLSGLEVMSLSDNLLTGAIPESITQMQNLMWFDVSNNDISSPIPTQIGMLKSLIVLHLSGNKLFGAIPHSIGNLSRLEHMLMYDNRLNSTIPASLFQLDKLIRLDLANNSFVGPLTSHVGGFKQVVGINLSWNFLHGTIPESFGEIIMVSFLDLSHNSFDGSIPGSFQKLKSLEYLDLSFNNISGTIPTFLANFTVLTTLNLSFNKLEGKIPEGGVFSNISLQSLIGNAGLCGAPHLGFTQCLKNTHSNNIHFLNFLLPSVTIAFGSTVVCAYLMIRWKLKKKGDIRDCVVDPDYVINHRLVPYQELIFATDNFSDSNLLGSGSFGKVYKGRLSNDLVVAIKVLDMQMEQAIRSFDAECRVLRTARHRNLIRILNTCSNLDFRALVLQYMPNGSLEMLLHSEGRIQLGFLKRLNIVLDVSMAMEYLHHDHYEVVVHCDLKPSNVLFDEDMTSHVADFGIAKLLLGDDNFLITASMPGTVGYMAPEYGSFGKASPKSDVFSFGITLLEVFTRKRPTDPMFTGDLSIRQWVLESFPLELIHVLDEQLTLEASSARHLDGILQQIIELGLICSSDLPDRRMSMRDVAIALKKIKSVYMQSASATLQGVAQ</sequence>
<keyword evidence="17" id="KW-0675">Receptor</keyword>
<protein>
    <recommendedName>
        <fullName evidence="3">non-specific serine/threonine protein kinase</fullName>
        <ecNumber evidence="3">2.7.11.1</ecNumber>
    </recommendedName>
</protein>
<dbReference type="FunFam" id="1.10.510.10:FF:000358">
    <property type="entry name" value="Putative leucine-rich repeat receptor-like serine/threonine-protein kinase"/>
    <property type="match status" value="1"/>
</dbReference>
<dbReference type="Gene3D" id="3.30.200.20">
    <property type="entry name" value="Phosphorylase Kinase, domain 1"/>
    <property type="match status" value="1"/>
</dbReference>
<dbReference type="InterPro" id="IPR017441">
    <property type="entry name" value="Protein_kinase_ATP_BS"/>
</dbReference>
<dbReference type="InterPro" id="IPR013210">
    <property type="entry name" value="LRR_N_plant-typ"/>
</dbReference>
<evidence type="ECO:0000256" key="13">
    <source>
        <dbReference type="ARBA" id="ARBA00022777"/>
    </source>
</evidence>
<dbReference type="SMART" id="SM00369">
    <property type="entry name" value="LRR_TYP"/>
    <property type="match status" value="12"/>
</dbReference>
<dbReference type="SMART" id="SM00220">
    <property type="entry name" value="S_TKc"/>
    <property type="match status" value="1"/>
</dbReference>
<evidence type="ECO:0000256" key="9">
    <source>
        <dbReference type="ARBA" id="ARBA00022692"/>
    </source>
</evidence>
<keyword evidence="5" id="KW-0723">Serine/threonine-protein kinase</keyword>
<dbReference type="Gene3D" id="1.10.510.10">
    <property type="entry name" value="Transferase(Phosphotransferase) domain 1"/>
    <property type="match status" value="1"/>
</dbReference>
<dbReference type="GO" id="GO:0005886">
    <property type="term" value="C:plasma membrane"/>
    <property type="evidence" value="ECO:0007669"/>
    <property type="project" value="UniProtKB-SubCell"/>
</dbReference>
<name>A0ABC9ATS3_9POAL</name>
<evidence type="ECO:0000256" key="19">
    <source>
        <dbReference type="ARBA" id="ARBA00047899"/>
    </source>
</evidence>
<keyword evidence="13" id="KW-0418">Kinase</keyword>
<dbReference type="AlphaFoldDB" id="A0ABC9ATS3"/>
<dbReference type="Pfam" id="PF08263">
    <property type="entry name" value="LRRNT_2"/>
    <property type="match status" value="1"/>
</dbReference>
<proteinExistence type="inferred from homology"/>
<dbReference type="FunFam" id="3.80.10.10:FF:000317">
    <property type="entry name" value="Inactive leucine-rich repeat receptor-like protein kinase"/>
    <property type="match status" value="1"/>
</dbReference>
<reference evidence="24" key="1">
    <citation type="submission" date="2024-06" db="EMBL/GenBank/DDBJ databases">
        <authorList>
            <person name="Ryan C."/>
        </authorList>
    </citation>
    <scope>NUCLEOTIDE SEQUENCE [LARGE SCALE GENOMIC DNA]</scope>
</reference>
<dbReference type="InterPro" id="IPR001245">
    <property type="entry name" value="Ser-Thr/Tyr_kinase_cat_dom"/>
</dbReference>
<keyword evidence="6" id="KW-0597">Phosphoprotein</keyword>
<keyword evidence="18" id="KW-0325">Glycoprotein</keyword>
<evidence type="ECO:0000256" key="12">
    <source>
        <dbReference type="ARBA" id="ARBA00022741"/>
    </source>
</evidence>
<evidence type="ECO:0000313" key="23">
    <source>
        <dbReference type="EMBL" id="CAL4982780.1"/>
    </source>
</evidence>
<feature type="domain" description="Protein kinase" evidence="22">
    <location>
        <begin position="844"/>
        <end position="1125"/>
    </location>
</feature>
<evidence type="ECO:0000256" key="4">
    <source>
        <dbReference type="ARBA" id="ARBA00022475"/>
    </source>
</evidence>
<comment type="catalytic activity">
    <reaction evidence="20">
        <text>L-seryl-[protein] + ATP = O-phospho-L-seryl-[protein] + ADP + H(+)</text>
        <dbReference type="Rhea" id="RHEA:17989"/>
        <dbReference type="Rhea" id="RHEA-COMP:9863"/>
        <dbReference type="Rhea" id="RHEA-COMP:11604"/>
        <dbReference type="ChEBI" id="CHEBI:15378"/>
        <dbReference type="ChEBI" id="CHEBI:29999"/>
        <dbReference type="ChEBI" id="CHEBI:30616"/>
        <dbReference type="ChEBI" id="CHEBI:83421"/>
        <dbReference type="ChEBI" id="CHEBI:456216"/>
        <dbReference type="EC" id="2.7.11.1"/>
    </reaction>
</comment>
<evidence type="ECO:0000256" key="14">
    <source>
        <dbReference type="ARBA" id="ARBA00022840"/>
    </source>
</evidence>
<keyword evidence="10" id="KW-0732">Signal</keyword>
<dbReference type="InterPro" id="IPR000719">
    <property type="entry name" value="Prot_kinase_dom"/>
</dbReference>
<evidence type="ECO:0000256" key="1">
    <source>
        <dbReference type="ARBA" id="ARBA00004251"/>
    </source>
</evidence>
<dbReference type="Proteomes" id="UP001497457">
    <property type="component" value="Chromosome 22rd"/>
</dbReference>
<evidence type="ECO:0000256" key="11">
    <source>
        <dbReference type="ARBA" id="ARBA00022737"/>
    </source>
</evidence>
<evidence type="ECO:0000256" key="21">
    <source>
        <dbReference type="PROSITE-ProRule" id="PRU10141"/>
    </source>
</evidence>
<evidence type="ECO:0000313" key="24">
    <source>
        <dbReference type="Proteomes" id="UP001497457"/>
    </source>
</evidence>
<keyword evidence="14 21" id="KW-0067">ATP-binding</keyword>
<reference evidence="23 24" key="2">
    <citation type="submission" date="2024-10" db="EMBL/GenBank/DDBJ databases">
        <authorList>
            <person name="Ryan C."/>
        </authorList>
    </citation>
    <scope>NUCLEOTIDE SEQUENCE [LARGE SCALE GENOMIC DNA]</scope>
</reference>
<dbReference type="InterPro" id="IPR001611">
    <property type="entry name" value="Leu-rich_rpt"/>
</dbReference>
<dbReference type="FunFam" id="3.80.10.10:FF:000470">
    <property type="entry name" value="LRR receptor-like serine/threonine-protein kinase RPK2"/>
    <property type="match status" value="1"/>
</dbReference>
<dbReference type="EC" id="2.7.11.1" evidence="3"/>
<keyword evidence="8" id="KW-0808">Transferase</keyword>
<evidence type="ECO:0000256" key="8">
    <source>
        <dbReference type="ARBA" id="ARBA00022679"/>
    </source>
</evidence>